<keyword evidence="5 6" id="KW-0464">Manganese</keyword>
<accession>A0A4Q9Z7Q5</accession>
<comment type="function">
    <text evidence="6">Catalyzes the thiamine diphosphate-dependent decarboxylation of 2-oxoglutarate and the subsequent addition of the resulting succinic semialdehyde-thiamine pyrophosphate anion to isochorismate to yield 2-succinyl-5-enolpyruvyl-6-hydroxy-3-cyclohexene-1-carboxylate (SEPHCHC).</text>
</comment>
<dbReference type="PANTHER" id="PTHR42916:SF1">
    <property type="entry name" value="PROTEIN PHYLLO, CHLOROPLASTIC"/>
    <property type="match status" value="1"/>
</dbReference>
<feature type="domain" description="Thiamine pyrophosphate enzyme TPP-binding" evidence="7">
    <location>
        <begin position="395"/>
        <end position="534"/>
    </location>
</feature>
<evidence type="ECO:0000259" key="9">
    <source>
        <dbReference type="Pfam" id="PF16582"/>
    </source>
</evidence>
<comment type="caution">
    <text evidence="10">The sequence shown here is derived from an EMBL/GenBank/DDBJ whole genome shotgun (WGS) entry which is preliminary data.</text>
</comment>
<reference evidence="10 11" key="1">
    <citation type="submission" date="2019-02" db="EMBL/GenBank/DDBJ databases">
        <title>Flavobacterium sp. RD-2-33 isolated from forest soil.</title>
        <authorList>
            <person name="Chaudhary D.K."/>
        </authorList>
    </citation>
    <scope>NUCLEOTIDE SEQUENCE [LARGE SCALE GENOMIC DNA]</scope>
    <source>
        <strain evidence="10 11">RD-2-33</strain>
    </source>
</reference>
<evidence type="ECO:0000259" key="7">
    <source>
        <dbReference type="Pfam" id="PF02775"/>
    </source>
</evidence>
<dbReference type="GO" id="GO:0030145">
    <property type="term" value="F:manganese ion binding"/>
    <property type="evidence" value="ECO:0007669"/>
    <property type="project" value="UniProtKB-UniRule"/>
</dbReference>
<dbReference type="CDD" id="cd02009">
    <property type="entry name" value="TPP_SHCHC_synthase"/>
    <property type="match status" value="1"/>
</dbReference>
<dbReference type="Pfam" id="PF16582">
    <property type="entry name" value="TPP_enzyme_M_2"/>
    <property type="match status" value="1"/>
</dbReference>
<comment type="pathway">
    <text evidence="6">Quinol/quinone metabolism; menaquinone biosynthesis.</text>
</comment>
<dbReference type="UniPathway" id="UPA00079"/>
<dbReference type="PANTHER" id="PTHR42916">
    <property type="entry name" value="2-SUCCINYL-5-ENOLPYRUVYL-6-HYDROXY-3-CYCLOHEXENE-1-CARBOXYLATE SYNTHASE"/>
    <property type="match status" value="1"/>
</dbReference>
<protein>
    <recommendedName>
        <fullName evidence="6">2-succinyl-5-enolpyruvyl-6-hydroxy-3-cyclohexene-1-carboxylate synthase</fullName>
        <shortName evidence="6">SEPHCHC synthase</shortName>
        <ecNumber evidence="6">2.2.1.9</ecNumber>
    </recommendedName>
    <alternativeName>
        <fullName evidence="6">Menaquinone biosynthesis protein MenD</fullName>
    </alternativeName>
</protein>
<dbReference type="GO" id="GO:0070204">
    <property type="term" value="F:2-succinyl-5-enolpyruvyl-6-hydroxy-3-cyclohexene-1-carboxylic-acid synthase activity"/>
    <property type="evidence" value="ECO:0007669"/>
    <property type="project" value="UniProtKB-UniRule"/>
</dbReference>
<dbReference type="HAMAP" id="MF_01659">
    <property type="entry name" value="MenD"/>
    <property type="match status" value="1"/>
</dbReference>
<dbReference type="EMBL" id="SJPE01000004">
    <property type="protein sequence ID" value="TBX70121.1"/>
    <property type="molecule type" value="Genomic_DNA"/>
</dbReference>
<dbReference type="EC" id="2.2.1.9" evidence="6"/>
<keyword evidence="2 6" id="KW-0479">Metal-binding</keyword>
<keyword evidence="11" id="KW-1185">Reference proteome</keyword>
<dbReference type="InterPro" id="IPR011766">
    <property type="entry name" value="TPP_enzyme_TPP-bd"/>
</dbReference>
<dbReference type="InterPro" id="IPR004433">
    <property type="entry name" value="MenaQ_synth_MenD"/>
</dbReference>
<dbReference type="GO" id="GO:0030976">
    <property type="term" value="F:thiamine pyrophosphate binding"/>
    <property type="evidence" value="ECO:0007669"/>
    <property type="project" value="UniProtKB-UniRule"/>
</dbReference>
<evidence type="ECO:0000256" key="6">
    <source>
        <dbReference type="HAMAP-Rule" id="MF_01659"/>
    </source>
</evidence>
<dbReference type="GO" id="GO:0000287">
    <property type="term" value="F:magnesium ion binding"/>
    <property type="evidence" value="ECO:0007669"/>
    <property type="project" value="UniProtKB-UniRule"/>
</dbReference>
<comment type="pathway">
    <text evidence="6">Quinol/quinone metabolism; 1,4-dihydroxy-2-naphthoate biosynthesis; 1,4-dihydroxy-2-naphthoate from chorismate: step 2/7.</text>
</comment>
<evidence type="ECO:0000313" key="10">
    <source>
        <dbReference type="EMBL" id="TBX70121.1"/>
    </source>
</evidence>
<dbReference type="InterPro" id="IPR032264">
    <property type="entry name" value="MenD_middle"/>
</dbReference>
<gene>
    <name evidence="6 10" type="primary">menD</name>
    <name evidence="10" type="ORF">EZL74_05085</name>
</gene>
<dbReference type="CDD" id="cd07037">
    <property type="entry name" value="TPP_PYR_MenD"/>
    <property type="match status" value="1"/>
</dbReference>
<dbReference type="UniPathway" id="UPA01057">
    <property type="reaction ID" value="UER00164"/>
</dbReference>
<evidence type="ECO:0000313" key="11">
    <source>
        <dbReference type="Proteomes" id="UP000293300"/>
    </source>
</evidence>
<feature type="domain" description="Menaquinone biosynthesis protein MenD middle" evidence="9">
    <location>
        <begin position="226"/>
        <end position="383"/>
    </location>
</feature>
<dbReference type="Pfam" id="PF02776">
    <property type="entry name" value="TPP_enzyme_N"/>
    <property type="match status" value="1"/>
</dbReference>
<evidence type="ECO:0000256" key="4">
    <source>
        <dbReference type="ARBA" id="ARBA00023052"/>
    </source>
</evidence>
<keyword evidence="6" id="KW-0474">Menaquinone biosynthesis</keyword>
<proteinExistence type="inferred from homology"/>
<comment type="cofactor">
    <cofactor evidence="6">
        <name>thiamine diphosphate</name>
        <dbReference type="ChEBI" id="CHEBI:58937"/>
    </cofactor>
    <text evidence="6">Binds 1 thiamine pyrophosphate per subunit.</text>
</comment>
<dbReference type="RefSeq" id="WP_131475517.1">
    <property type="nucleotide sequence ID" value="NZ_SJPE01000004.1"/>
</dbReference>
<dbReference type="Proteomes" id="UP000293300">
    <property type="component" value="Unassembled WGS sequence"/>
</dbReference>
<feature type="domain" description="Thiamine pyrophosphate enzyme N-terminal TPP-binding" evidence="8">
    <location>
        <begin position="8"/>
        <end position="116"/>
    </location>
</feature>
<dbReference type="OrthoDB" id="9791859at2"/>
<keyword evidence="1 6" id="KW-0808">Transferase</keyword>
<comment type="similarity">
    <text evidence="6">Belongs to the TPP enzyme family. MenD subfamily.</text>
</comment>
<sequence length="553" mass="62142">MIYPKIPLAQSIIEICLAKGVHDIIISPGSRNAPLTIGFTNNPNFRCYSIADERCAAFFALGIAQQIQKPVAVVCTSGSALLNYYPALAEAFYSQIPFIVISADRPHDKIDIGDGQTIRQENVFVNHSLYNANLLEDASEENDVFINEAINVAIAHKGPVHINAPFEEPLYETTNKLSVDCNVTGLFKDHRTVRVEDIIAFSTLWNHSQKILVLVGECFPNSIEERWMEQLASLPSVVVMTETTSNLHHPSFINNIDTLITPFTAAEFTELQPRILVTFGGMIVSKRIKAFLRKYKPRHHWHIDELRAYDTFGILTNHFQVTPNQFFKQFLPFVKNVESDYKATFHAIHQSRKEKHNNYLSKVAFSDLKAFEGILSALPQHIQLQISNSAAIRYAQLFDIDASVEVFCNRGTSGIDGSTSTAIGAAVGSKKPTVLITGDVSFLYDSNALWNNYIPKNFKIILINNGGGGIFRILPGHQENETFHTYFETSHCLTAEHLAKMYRFEYAIASDEKSLSKGLKQLFGQNDQPMILEVFTPSRENDKQLKAYFKALV</sequence>
<dbReference type="Gene3D" id="3.40.50.1220">
    <property type="entry name" value="TPP-binding domain"/>
    <property type="match status" value="1"/>
</dbReference>
<organism evidence="10 11">
    <name type="scientific">Flavobacterium silvisoli</name>
    <dbReference type="NCBI Taxonomy" id="2529433"/>
    <lineage>
        <taxon>Bacteria</taxon>
        <taxon>Pseudomonadati</taxon>
        <taxon>Bacteroidota</taxon>
        <taxon>Flavobacteriia</taxon>
        <taxon>Flavobacteriales</taxon>
        <taxon>Flavobacteriaceae</taxon>
        <taxon>Flavobacterium</taxon>
    </lineage>
</organism>
<comment type="catalytic activity">
    <reaction evidence="6">
        <text>isochorismate + 2-oxoglutarate + H(+) = 5-enolpyruvoyl-6-hydroxy-2-succinyl-cyclohex-3-ene-1-carboxylate + CO2</text>
        <dbReference type="Rhea" id="RHEA:25593"/>
        <dbReference type="ChEBI" id="CHEBI:15378"/>
        <dbReference type="ChEBI" id="CHEBI:16526"/>
        <dbReference type="ChEBI" id="CHEBI:16810"/>
        <dbReference type="ChEBI" id="CHEBI:29780"/>
        <dbReference type="ChEBI" id="CHEBI:58818"/>
        <dbReference type="EC" id="2.2.1.9"/>
    </reaction>
</comment>
<evidence type="ECO:0000256" key="2">
    <source>
        <dbReference type="ARBA" id="ARBA00022723"/>
    </source>
</evidence>
<dbReference type="InterPro" id="IPR012001">
    <property type="entry name" value="Thiamin_PyroP_enz_TPP-bd_dom"/>
</dbReference>
<dbReference type="SUPFAM" id="SSF52518">
    <property type="entry name" value="Thiamin diphosphate-binding fold (THDP-binding)"/>
    <property type="match status" value="2"/>
</dbReference>
<dbReference type="Pfam" id="PF02775">
    <property type="entry name" value="TPP_enzyme_C"/>
    <property type="match status" value="1"/>
</dbReference>
<dbReference type="PIRSF" id="PIRSF004983">
    <property type="entry name" value="MenD"/>
    <property type="match status" value="1"/>
</dbReference>
<comment type="subunit">
    <text evidence="6">Homodimer.</text>
</comment>
<comment type="cofactor">
    <cofactor evidence="6">
        <name>Mg(2+)</name>
        <dbReference type="ChEBI" id="CHEBI:18420"/>
    </cofactor>
    <cofactor evidence="6">
        <name>Mn(2+)</name>
        <dbReference type="ChEBI" id="CHEBI:29035"/>
    </cofactor>
</comment>
<evidence type="ECO:0000259" key="8">
    <source>
        <dbReference type="Pfam" id="PF02776"/>
    </source>
</evidence>
<keyword evidence="3 6" id="KW-0460">Magnesium</keyword>
<dbReference type="Gene3D" id="3.40.50.970">
    <property type="match status" value="2"/>
</dbReference>
<keyword evidence="4 6" id="KW-0786">Thiamine pyrophosphate</keyword>
<dbReference type="NCBIfam" id="TIGR00173">
    <property type="entry name" value="menD"/>
    <property type="match status" value="1"/>
</dbReference>
<evidence type="ECO:0000256" key="3">
    <source>
        <dbReference type="ARBA" id="ARBA00022842"/>
    </source>
</evidence>
<dbReference type="GO" id="GO:0009234">
    <property type="term" value="P:menaquinone biosynthetic process"/>
    <property type="evidence" value="ECO:0007669"/>
    <property type="project" value="UniProtKB-UniRule"/>
</dbReference>
<dbReference type="InterPro" id="IPR029061">
    <property type="entry name" value="THDP-binding"/>
</dbReference>
<name>A0A4Q9Z7Q5_9FLAO</name>
<evidence type="ECO:0000256" key="5">
    <source>
        <dbReference type="ARBA" id="ARBA00023211"/>
    </source>
</evidence>
<evidence type="ECO:0000256" key="1">
    <source>
        <dbReference type="ARBA" id="ARBA00022679"/>
    </source>
</evidence>
<dbReference type="AlphaFoldDB" id="A0A4Q9Z7Q5"/>